<keyword evidence="5" id="KW-0029">Amino-acid transport</keyword>
<evidence type="ECO:0000256" key="6">
    <source>
        <dbReference type="ARBA" id="ARBA00022989"/>
    </source>
</evidence>
<name>A0ABY7Q325_9ACTN</name>
<feature type="transmembrane region" description="Helical" evidence="8">
    <location>
        <begin position="152"/>
        <end position="172"/>
    </location>
</feature>
<dbReference type="CDD" id="cd06261">
    <property type="entry name" value="TM_PBP2"/>
    <property type="match status" value="1"/>
</dbReference>
<dbReference type="PANTHER" id="PTHR30614">
    <property type="entry name" value="MEMBRANE COMPONENT OF AMINO ACID ABC TRANSPORTER"/>
    <property type="match status" value="1"/>
</dbReference>
<feature type="transmembrane region" description="Helical" evidence="8">
    <location>
        <begin position="105"/>
        <end position="132"/>
    </location>
</feature>
<dbReference type="InterPro" id="IPR035906">
    <property type="entry name" value="MetI-like_sf"/>
</dbReference>
<evidence type="ECO:0000256" key="4">
    <source>
        <dbReference type="ARBA" id="ARBA00022692"/>
    </source>
</evidence>
<feature type="transmembrane region" description="Helical" evidence="8">
    <location>
        <begin position="65"/>
        <end position="93"/>
    </location>
</feature>
<sequence length="324" mass="35385">MNSSDQGSVHPGRPETLKAVPVRHPGRWVGAAVVAVLAAMLIHALTTNPQFQWDVVGTYLFDSSILHGLGVTLELTFLSMLIGVSGGVILAIMRLSPNPVLSSTAWFYIWVFRGTPVLVQLLFWNFLGTLWANISFGIPFGPAFWSEPTNQAIPLFVAALLGLGLNEAAYMAEIVRGGIQSVPLGQTEAAHALGMSQFNTMRRIILPQAMRVIIPPTGNETISMLKTTSLVSSIALEELLRAGQNIYSRTFQTIPLLIVVSIWYLLMTSILTVVQYYIERYYARGANRVLPPTPLQRLRRLFAGKPVPPAKDDVVPGLEGGGHV</sequence>
<evidence type="ECO:0000256" key="1">
    <source>
        <dbReference type="ARBA" id="ARBA00004651"/>
    </source>
</evidence>
<feature type="transmembrane region" description="Helical" evidence="8">
    <location>
        <begin position="28"/>
        <end position="45"/>
    </location>
</feature>
<dbReference type="PANTHER" id="PTHR30614:SF0">
    <property type="entry name" value="L-CYSTINE TRANSPORT SYSTEM PERMEASE PROTEIN TCYL"/>
    <property type="match status" value="1"/>
</dbReference>
<dbReference type="Proteomes" id="UP001212821">
    <property type="component" value="Chromosome"/>
</dbReference>
<keyword evidence="2 8" id="KW-0813">Transport</keyword>
<organism evidence="10 11">
    <name type="scientific">Kitasatospora cathayae</name>
    <dbReference type="NCBI Taxonomy" id="3004092"/>
    <lineage>
        <taxon>Bacteria</taxon>
        <taxon>Bacillati</taxon>
        <taxon>Actinomycetota</taxon>
        <taxon>Actinomycetes</taxon>
        <taxon>Kitasatosporales</taxon>
        <taxon>Streptomycetaceae</taxon>
        <taxon>Kitasatospora</taxon>
    </lineage>
</organism>
<dbReference type="RefSeq" id="WP_270144178.1">
    <property type="nucleotide sequence ID" value="NZ_CP115450.1"/>
</dbReference>
<evidence type="ECO:0000256" key="5">
    <source>
        <dbReference type="ARBA" id="ARBA00022970"/>
    </source>
</evidence>
<dbReference type="SUPFAM" id="SSF161098">
    <property type="entry name" value="MetI-like"/>
    <property type="match status" value="1"/>
</dbReference>
<comment type="similarity">
    <text evidence="8">Belongs to the binding-protein-dependent transport system permease family.</text>
</comment>
<evidence type="ECO:0000313" key="10">
    <source>
        <dbReference type="EMBL" id="WBP87065.1"/>
    </source>
</evidence>
<evidence type="ECO:0000256" key="7">
    <source>
        <dbReference type="ARBA" id="ARBA00023136"/>
    </source>
</evidence>
<comment type="subcellular location">
    <subcellularLocation>
        <location evidence="1 8">Cell membrane</location>
        <topology evidence="1 8">Multi-pass membrane protein</topology>
    </subcellularLocation>
</comment>
<keyword evidence="4 8" id="KW-0812">Transmembrane</keyword>
<dbReference type="NCBIfam" id="TIGR01726">
    <property type="entry name" value="HEQRo_perm_3TM"/>
    <property type="match status" value="1"/>
</dbReference>
<proteinExistence type="inferred from homology"/>
<keyword evidence="3" id="KW-1003">Cell membrane</keyword>
<dbReference type="InterPro" id="IPR010065">
    <property type="entry name" value="AA_ABC_transptr_permease_3TM"/>
</dbReference>
<dbReference type="Pfam" id="PF00528">
    <property type="entry name" value="BPD_transp_1"/>
    <property type="match status" value="1"/>
</dbReference>
<protein>
    <submittedName>
        <fullName evidence="10">Amino acid ABC transporter permease</fullName>
    </submittedName>
</protein>
<keyword evidence="7 8" id="KW-0472">Membrane</keyword>
<evidence type="ECO:0000313" key="11">
    <source>
        <dbReference type="Proteomes" id="UP001212821"/>
    </source>
</evidence>
<reference evidence="11" key="1">
    <citation type="submission" date="2022-12" db="EMBL/GenBank/DDBJ databases">
        <authorList>
            <person name="Mo P."/>
        </authorList>
    </citation>
    <scope>NUCLEOTIDE SEQUENCE [LARGE SCALE GENOMIC DNA]</scope>
    <source>
        <strain evidence="11">HUAS 3-15</strain>
    </source>
</reference>
<dbReference type="EMBL" id="CP115450">
    <property type="protein sequence ID" value="WBP87065.1"/>
    <property type="molecule type" value="Genomic_DNA"/>
</dbReference>
<dbReference type="InterPro" id="IPR043429">
    <property type="entry name" value="ArtM/GltK/GlnP/TcyL/YhdX-like"/>
</dbReference>
<dbReference type="PROSITE" id="PS50928">
    <property type="entry name" value="ABC_TM1"/>
    <property type="match status" value="1"/>
</dbReference>
<gene>
    <name evidence="10" type="ORF">O1G21_15240</name>
</gene>
<feature type="domain" description="ABC transmembrane type-1" evidence="9">
    <location>
        <begin position="69"/>
        <end position="275"/>
    </location>
</feature>
<dbReference type="Gene3D" id="1.10.3720.10">
    <property type="entry name" value="MetI-like"/>
    <property type="match status" value="1"/>
</dbReference>
<evidence type="ECO:0000256" key="2">
    <source>
        <dbReference type="ARBA" id="ARBA00022448"/>
    </source>
</evidence>
<accession>A0ABY7Q325</accession>
<keyword evidence="6 8" id="KW-1133">Transmembrane helix</keyword>
<feature type="transmembrane region" description="Helical" evidence="8">
    <location>
        <begin position="254"/>
        <end position="278"/>
    </location>
</feature>
<keyword evidence="11" id="KW-1185">Reference proteome</keyword>
<evidence type="ECO:0000256" key="3">
    <source>
        <dbReference type="ARBA" id="ARBA00022475"/>
    </source>
</evidence>
<evidence type="ECO:0000256" key="8">
    <source>
        <dbReference type="RuleBase" id="RU363032"/>
    </source>
</evidence>
<evidence type="ECO:0000259" key="9">
    <source>
        <dbReference type="PROSITE" id="PS50928"/>
    </source>
</evidence>
<dbReference type="InterPro" id="IPR000515">
    <property type="entry name" value="MetI-like"/>
</dbReference>